<dbReference type="InterPro" id="IPR012334">
    <property type="entry name" value="Pectin_lyas_fold"/>
</dbReference>
<accession>A0A7D5GHY0</accession>
<organism evidence="3 4">
    <name type="scientific">Halorarum halophilum</name>
    <dbReference type="NCBI Taxonomy" id="2743090"/>
    <lineage>
        <taxon>Archaea</taxon>
        <taxon>Methanobacteriati</taxon>
        <taxon>Methanobacteriota</taxon>
        <taxon>Stenosarchaea group</taxon>
        <taxon>Halobacteria</taxon>
        <taxon>Halobacteriales</taxon>
        <taxon>Haloferacaceae</taxon>
        <taxon>Halorarum</taxon>
    </lineage>
</organism>
<evidence type="ECO:0000256" key="1">
    <source>
        <dbReference type="SAM" id="MobiDB-lite"/>
    </source>
</evidence>
<feature type="domain" description="Right handed beta helix" evidence="2">
    <location>
        <begin position="171"/>
        <end position="342"/>
    </location>
</feature>
<reference evidence="3 4" key="1">
    <citation type="submission" date="2020-07" db="EMBL/GenBank/DDBJ databases">
        <title>Gai3-2, isolated from salt lake.</title>
        <authorList>
            <person name="Cui H."/>
            <person name="Shi X."/>
        </authorList>
    </citation>
    <scope>NUCLEOTIDE SEQUENCE [LARGE SCALE GENOMIC DNA]</scope>
    <source>
        <strain evidence="3 4">Gai3-2</strain>
        <plasmid evidence="3 4">unnamed1</plasmid>
    </source>
</reference>
<dbReference type="Proteomes" id="UP000509750">
    <property type="component" value="Plasmid unnamed1"/>
</dbReference>
<dbReference type="Pfam" id="PF13229">
    <property type="entry name" value="Beta_helix"/>
    <property type="match status" value="1"/>
</dbReference>
<feature type="compositionally biased region" description="Acidic residues" evidence="1">
    <location>
        <begin position="384"/>
        <end position="399"/>
    </location>
</feature>
<keyword evidence="4" id="KW-1185">Reference proteome</keyword>
<feature type="region of interest" description="Disordered" evidence="1">
    <location>
        <begin position="1"/>
        <end position="40"/>
    </location>
</feature>
<dbReference type="AlphaFoldDB" id="A0A7D5GHY0"/>
<dbReference type="EMBL" id="CP058530">
    <property type="protein sequence ID" value="QLG29590.1"/>
    <property type="molecule type" value="Genomic_DNA"/>
</dbReference>
<dbReference type="SUPFAM" id="SSF51126">
    <property type="entry name" value="Pectin lyase-like"/>
    <property type="match status" value="1"/>
</dbReference>
<geneLocation type="plasmid" evidence="3 4">
    <name>unnamed1</name>
</geneLocation>
<protein>
    <submittedName>
        <fullName evidence="3">Right-handed parallel beta-helix repeat-containing protein</fullName>
    </submittedName>
</protein>
<gene>
    <name evidence="3" type="ORF">HUG10_18440</name>
</gene>
<dbReference type="PROSITE" id="PS51318">
    <property type="entry name" value="TAT"/>
    <property type="match status" value="1"/>
</dbReference>
<dbReference type="InterPro" id="IPR011050">
    <property type="entry name" value="Pectin_lyase_fold/virulence"/>
</dbReference>
<sequence>MAPSHIDDAGEKEAVTDQSNGSGTPSKRGRTGTTSRRSLLKGAAAAAATLGTVGVATGGAAAQESSLPLSPDGKTTIEPGKYAWEGEELEIGSDAALVGGGSEGDVVLNLESGTMQGTVEGTLENVVVRGKNPEPKAGLDLSPGATLDGFIWPEGGQQSEDRALYTDSGGDERVTIRNSAWGSMANNGAYVDKPPVTIENCAAVNNNIAGIRVGHRDGTSSGKTSHVRNCLIAVTGEIPSDDTNSANARGLRIRHPGTFVIEDCYFVYLDVEGAGNPIEIEDDAPGSTVEIRNCAFYNETENPLLVDETGGDLDLTVENCVAVGSGNHEIDAEFGGSGVTSDGDASFPTPGELTGYPSADEIKGVGSGVGPWNSGGSAGGSQQEGDESGGDGSSEDSSEDASSVEFSRHA</sequence>
<dbReference type="KEGG" id="halg:HUG10_18440"/>
<evidence type="ECO:0000313" key="4">
    <source>
        <dbReference type="Proteomes" id="UP000509750"/>
    </source>
</evidence>
<dbReference type="RefSeq" id="WP_179171164.1">
    <property type="nucleotide sequence ID" value="NZ_CP058530.1"/>
</dbReference>
<dbReference type="Gene3D" id="2.160.20.10">
    <property type="entry name" value="Single-stranded right-handed beta-helix, Pectin lyase-like"/>
    <property type="match status" value="1"/>
</dbReference>
<dbReference type="GeneID" id="56030855"/>
<feature type="compositionally biased region" description="Basic and acidic residues" evidence="1">
    <location>
        <begin position="1"/>
        <end position="15"/>
    </location>
</feature>
<proteinExistence type="predicted"/>
<dbReference type="InterPro" id="IPR006311">
    <property type="entry name" value="TAT_signal"/>
</dbReference>
<dbReference type="InterPro" id="IPR039448">
    <property type="entry name" value="Beta_helix"/>
</dbReference>
<feature type="compositionally biased region" description="Low complexity" evidence="1">
    <location>
        <begin position="21"/>
        <end position="40"/>
    </location>
</feature>
<dbReference type="OrthoDB" id="202667at2157"/>
<name>A0A7D5GHY0_9EURY</name>
<evidence type="ECO:0000313" key="3">
    <source>
        <dbReference type="EMBL" id="QLG29590.1"/>
    </source>
</evidence>
<feature type="region of interest" description="Disordered" evidence="1">
    <location>
        <begin position="332"/>
        <end position="410"/>
    </location>
</feature>
<keyword evidence="3" id="KW-0614">Plasmid</keyword>
<evidence type="ECO:0000259" key="2">
    <source>
        <dbReference type="Pfam" id="PF13229"/>
    </source>
</evidence>